<reference evidence="3 5" key="1">
    <citation type="submission" date="2015-09" db="EMBL/GenBank/DDBJ databases">
        <authorList>
            <consortium name="Pathogen Informatics"/>
        </authorList>
    </citation>
    <scope>NUCLEOTIDE SEQUENCE [LARGE SCALE GENOMIC DNA]</scope>
    <source>
        <strain evidence="3 5">2789STDY5834921</strain>
    </source>
</reference>
<dbReference type="GO" id="GO:0016757">
    <property type="term" value="F:glycosyltransferase activity"/>
    <property type="evidence" value="ECO:0007669"/>
    <property type="project" value="UniProtKB-KW"/>
</dbReference>
<keyword evidence="3" id="KW-0808">Transferase</keyword>
<sequence>MEEMRGKVKKVLIFGLSSLYAGVEALILNYVNHLDENEYAVDLVVTERKPEYLDDKLLRNVDIRIVPNRVRNYVAYVKSMDKIVKTGGYDIIWANFCTLTDIQVLKSAQKYDVPIRIAHSHNSENMGSFLVMATHLMNKKKIIQYANKFYACSDFAGEFMFGREIVESKDYKIIPNAIEASKYRFTPEIREQIREKMQLSNKIVVGHVGRFHFQKNHTQLIKIYKKFLEKKSNSILLLVGTGNLMDEIKQLVHREGIEGNVLFLGNRSDVNDLMQAMDVLLFPSLFEGLPVTLIEAQAAGLPCVISDKITKQAQITDLIKYESLDAPLENWVDDIEQSLLIKRSDYLGTIQNAGYDVCECATWLFD</sequence>
<dbReference type="Pfam" id="PF13439">
    <property type="entry name" value="Glyco_transf_4"/>
    <property type="match status" value="1"/>
</dbReference>
<dbReference type="EMBL" id="CABHNB010000043">
    <property type="protein sequence ID" value="VUX19142.1"/>
    <property type="molecule type" value="Genomic_DNA"/>
</dbReference>
<dbReference type="Proteomes" id="UP000095413">
    <property type="component" value="Unassembled WGS sequence"/>
</dbReference>
<dbReference type="Proteomes" id="UP000409147">
    <property type="component" value="Unassembled WGS sequence"/>
</dbReference>
<dbReference type="AlphaFoldDB" id="A0A174MFV6"/>
<gene>
    <name evidence="3" type="primary">pimB_1</name>
    <name evidence="4" type="synonym">epsF_4</name>
    <name evidence="3" type="ORF">ERS852533_01042</name>
    <name evidence="4" type="ORF">ROSSTS7063_02925</name>
</gene>
<evidence type="ECO:0000259" key="2">
    <source>
        <dbReference type="Pfam" id="PF13439"/>
    </source>
</evidence>
<dbReference type="EC" id="2.4.-.-" evidence="4"/>
<dbReference type="PANTHER" id="PTHR12526">
    <property type="entry name" value="GLYCOSYLTRANSFERASE"/>
    <property type="match status" value="1"/>
</dbReference>
<dbReference type="Gene3D" id="3.40.50.2000">
    <property type="entry name" value="Glycogen Phosphorylase B"/>
    <property type="match status" value="2"/>
</dbReference>
<name>A0A174MFV6_9FIRM</name>
<dbReference type="InterPro" id="IPR001296">
    <property type="entry name" value="Glyco_trans_1"/>
</dbReference>
<dbReference type="PANTHER" id="PTHR12526:SF630">
    <property type="entry name" value="GLYCOSYLTRANSFERASE"/>
    <property type="match status" value="1"/>
</dbReference>
<organism evidence="3 5">
    <name type="scientific">Blautia obeum</name>
    <dbReference type="NCBI Taxonomy" id="40520"/>
    <lineage>
        <taxon>Bacteria</taxon>
        <taxon>Bacillati</taxon>
        <taxon>Bacillota</taxon>
        <taxon>Clostridia</taxon>
        <taxon>Lachnospirales</taxon>
        <taxon>Lachnospiraceae</taxon>
        <taxon>Blautia</taxon>
    </lineage>
</organism>
<dbReference type="OrthoDB" id="9804196at2"/>
<evidence type="ECO:0000313" key="5">
    <source>
        <dbReference type="Proteomes" id="UP000095413"/>
    </source>
</evidence>
<keyword evidence="6" id="KW-1185">Reference proteome</keyword>
<proteinExistence type="predicted"/>
<dbReference type="Pfam" id="PF00534">
    <property type="entry name" value="Glycos_transf_1"/>
    <property type="match status" value="1"/>
</dbReference>
<evidence type="ECO:0000313" key="6">
    <source>
        <dbReference type="Proteomes" id="UP000409147"/>
    </source>
</evidence>
<protein>
    <submittedName>
        <fullName evidence="3">GDP-mannose-dependent alpha-(1-6)-phosphatidylinositol monomannoside mannosyltransferase</fullName>
        <ecNumber evidence="3">2.4.1.57</ecNumber>
    </submittedName>
    <submittedName>
        <fullName evidence="4">Glycosyltransferase EpsF</fullName>
        <ecNumber evidence="4">2.4.-.-</ecNumber>
    </submittedName>
</protein>
<dbReference type="CDD" id="cd03812">
    <property type="entry name" value="GT4_CapH-like"/>
    <property type="match status" value="1"/>
</dbReference>
<accession>A0A174MFV6</accession>
<dbReference type="SUPFAM" id="SSF53756">
    <property type="entry name" value="UDP-Glycosyltransferase/glycogen phosphorylase"/>
    <property type="match status" value="1"/>
</dbReference>
<keyword evidence="3" id="KW-0328">Glycosyltransferase</keyword>
<evidence type="ECO:0000313" key="4">
    <source>
        <dbReference type="EMBL" id="VUX19142.1"/>
    </source>
</evidence>
<evidence type="ECO:0000259" key="1">
    <source>
        <dbReference type="Pfam" id="PF00534"/>
    </source>
</evidence>
<dbReference type="EMBL" id="CZBA01000004">
    <property type="protein sequence ID" value="CUP33971.1"/>
    <property type="molecule type" value="Genomic_DNA"/>
</dbReference>
<feature type="domain" description="Glycosyltransferase subfamily 4-like N-terminal" evidence="2">
    <location>
        <begin position="22"/>
        <end position="180"/>
    </location>
</feature>
<dbReference type="EC" id="2.4.1.57" evidence="3"/>
<evidence type="ECO:0000313" key="3">
    <source>
        <dbReference type="EMBL" id="CUP33971.1"/>
    </source>
</evidence>
<reference evidence="4 6" key="2">
    <citation type="submission" date="2019-07" db="EMBL/GenBank/DDBJ databases">
        <authorList>
            <person name="Hibberd C M."/>
            <person name="Gehrig L. J."/>
            <person name="Chang H.-W."/>
            <person name="Venkatesh S."/>
        </authorList>
    </citation>
    <scope>NUCLEOTIDE SEQUENCE [LARGE SCALE GENOMIC DNA]</scope>
    <source>
        <strain evidence="4">Ruminococcus_obeum_SSTS_Bg7063</strain>
    </source>
</reference>
<dbReference type="RefSeq" id="WP_005422516.1">
    <property type="nucleotide sequence ID" value="NZ_CZBA01000004.1"/>
</dbReference>
<dbReference type="InterPro" id="IPR028098">
    <property type="entry name" value="Glyco_trans_4-like_N"/>
</dbReference>
<feature type="domain" description="Glycosyl transferase family 1" evidence="1">
    <location>
        <begin position="190"/>
        <end position="309"/>
    </location>
</feature>